<organism evidence="2 3">
    <name type="scientific">Pelagomonas calceolata</name>
    <dbReference type="NCBI Taxonomy" id="35677"/>
    <lineage>
        <taxon>Eukaryota</taxon>
        <taxon>Sar</taxon>
        <taxon>Stramenopiles</taxon>
        <taxon>Ochrophyta</taxon>
        <taxon>Pelagophyceae</taxon>
        <taxon>Pelagomonadales</taxon>
        <taxon>Pelagomonadaceae</taxon>
        <taxon>Pelagomonas</taxon>
    </lineage>
</organism>
<keyword evidence="1" id="KW-1133">Transmembrane helix</keyword>
<evidence type="ECO:0000313" key="2">
    <source>
        <dbReference type="EMBL" id="CAH0367619.1"/>
    </source>
</evidence>
<feature type="transmembrane region" description="Helical" evidence="1">
    <location>
        <begin position="119"/>
        <end position="148"/>
    </location>
</feature>
<protein>
    <submittedName>
        <fullName evidence="2">Uncharacterized protein</fullName>
    </submittedName>
</protein>
<gene>
    <name evidence="2" type="ORF">PECAL_2P06510</name>
</gene>
<reference evidence="2" key="1">
    <citation type="submission" date="2021-11" db="EMBL/GenBank/DDBJ databases">
        <authorList>
            <consortium name="Genoscope - CEA"/>
            <person name="William W."/>
        </authorList>
    </citation>
    <scope>NUCLEOTIDE SEQUENCE</scope>
</reference>
<keyword evidence="1" id="KW-0812">Transmembrane</keyword>
<comment type="caution">
    <text evidence="2">The sequence shown here is derived from an EMBL/GenBank/DDBJ whole genome shotgun (WGS) entry which is preliminary data.</text>
</comment>
<name>A0A8J2SH10_9STRA</name>
<keyword evidence="1" id="KW-0472">Membrane</keyword>
<sequence length="149" mass="16795">MRSADTGESRLWCGHLRECLGGVAVKPDELSRRWRALPWAKQRELFKSWAQPRASDCYPGDLRLSWWWDLRSLGFGHYAAWSDDDISTVVTKTTYYQVWLSASGTRVHRKVSYSMTLPANLVIPVVLAAGAFVVAGLAVGAAKLVLWLW</sequence>
<evidence type="ECO:0000313" key="3">
    <source>
        <dbReference type="Proteomes" id="UP000789595"/>
    </source>
</evidence>
<dbReference type="EMBL" id="CAKKNE010000002">
    <property type="protein sequence ID" value="CAH0367619.1"/>
    <property type="molecule type" value="Genomic_DNA"/>
</dbReference>
<dbReference type="AlphaFoldDB" id="A0A8J2SH10"/>
<accession>A0A8J2SH10</accession>
<dbReference type="Proteomes" id="UP000789595">
    <property type="component" value="Unassembled WGS sequence"/>
</dbReference>
<keyword evidence="3" id="KW-1185">Reference proteome</keyword>
<proteinExistence type="predicted"/>
<evidence type="ECO:0000256" key="1">
    <source>
        <dbReference type="SAM" id="Phobius"/>
    </source>
</evidence>